<organism evidence="1 2">
    <name type="scientific">Adiantum capillus-veneris</name>
    <name type="common">Maidenhair fern</name>
    <dbReference type="NCBI Taxonomy" id="13818"/>
    <lineage>
        <taxon>Eukaryota</taxon>
        <taxon>Viridiplantae</taxon>
        <taxon>Streptophyta</taxon>
        <taxon>Embryophyta</taxon>
        <taxon>Tracheophyta</taxon>
        <taxon>Polypodiopsida</taxon>
        <taxon>Polypodiidae</taxon>
        <taxon>Polypodiales</taxon>
        <taxon>Pteridineae</taxon>
        <taxon>Pteridaceae</taxon>
        <taxon>Vittarioideae</taxon>
        <taxon>Adiantum</taxon>
    </lineage>
</organism>
<dbReference type="OrthoDB" id="16434at2759"/>
<dbReference type="InterPro" id="IPR032053">
    <property type="entry name" value="Ribosomal_mS34"/>
</dbReference>
<dbReference type="GO" id="GO:0005739">
    <property type="term" value="C:mitochondrion"/>
    <property type="evidence" value="ECO:0007669"/>
    <property type="project" value="InterPro"/>
</dbReference>
<comment type="caution">
    <text evidence="1">The sequence shown here is derived from an EMBL/GenBank/DDBJ whole genome shotgun (WGS) entry which is preliminary data.</text>
</comment>
<keyword evidence="2" id="KW-1185">Reference proteome</keyword>
<evidence type="ECO:0000313" key="1">
    <source>
        <dbReference type="EMBL" id="KAI5063304.1"/>
    </source>
</evidence>
<evidence type="ECO:0000313" key="2">
    <source>
        <dbReference type="Proteomes" id="UP000886520"/>
    </source>
</evidence>
<protein>
    <submittedName>
        <fullName evidence="1">Uncharacterized protein</fullName>
    </submittedName>
</protein>
<dbReference type="Pfam" id="PF16053">
    <property type="entry name" value="MRP-S34"/>
    <property type="match status" value="1"/>
</dbReference>
<dbReference type="AlphaFoldDB" id="A0A9D4U881"/>
<sequence>MATRGFRRLRTLWTTCQCEVRRSGLQEARPFSTRKIISSQTIPFSVQWRVSSPHLRASFASFRAFSAQAASKEPASTEEAGEKDAVKKRRRRKKTFLEVAQFLPDWGVGARFTKSHWPAGNFYKVTKVKVYKSGRHGAAWGVFHQNESAKTGEVQKIGGVNKRCWRYVPDVDLSPLIWKRAADARPVKPVPLTSADYQKLTGSHMLLKEAREVCRSEGLASLL</sequence>
<name>A0A9D4U881_ADICA</name>
<dbReference type="PANTHER" id="PTHR35316">
    <property type="entry name" value="28S RIBOSOMAL S34 PROTEIN"/>
    <property type="match status" value="1"/>
</dbReference>
<dbReference type="GO" id="GO:0003735">
    <property type="term" value="F:structural constituent of ribosome"/>
    <property type="evidence" value="ECO:0007669"/>
    <property type="project" value="InterPro"/>
</dbReference>
<gene>
    <name evidence="1" type="ORF">GOP47_0021851</name>
</gene>
<proteinExistence type="predicted"/>
<accession>A0A9D4U881</accession>
<dbReference type="PANTHER" id="PTHR35316:SF1">
    <property type="entry name" value="28S RIBOSOMAL S34 PROTEIN"/>
    <property type="match status" value="1"/>
</dbReference>
<dbReference type="EMBL" id="JABFUD020000021">
    <property type="protein sequence ID" value="KAI5063304.1"/>
    <property type="molecule type" value="Genomic_DNA"/>
</dbReference>
<reference evidence="1" key="1">
    <citation type="submission" date="2021-01" db="EMBL/GenBank/DDBJ databases">
        <title>Adiantum capillus-veneris genome.</title>
        <authorList>
            <person name="Fang Y."/>
            <person name="Liao Q."/>
        </authorList>
    </citation>
    <scope>NUCLEOTIDE SEQUENCE</scope>
    <source>
        <strain evidence="1">H3</strain>
        <tissue evidence="1">Leaf</tissue>
    </source>
</reference>
<dbReference type="Proteomes" id="UP000886520">
    <property type="component" value="Chromosome 21"/>
</dbReference>